<dbReference type="Pfam" id="PF07883">
    <property type="entry name" value="Cupin_2"/>
    <property type="match status" value="1"/>
</dbReference>
<reference evidence="2 3" key="1">
    <citation type="submission" date="2016-10" db="EMBL/GenBank/DDBJ databases">
        <authorList>
            <person name="de Groot N.N."/>
        </authorList>
    </citation>
    <scope>NUCLEOTIDE SEQUENCE [LARGE SCALE GENOMIC DNA]</scope>
    <source>
        <strain evidence="2 3">DSM 19548</strain>
    </source>
</reference>
<protein>
    <submittedName>
        <fullName evidence="2">Cupin domain-containing protein</fullName>
    </submittedName>
</protein>
<accession>A0A1I1D9U7</accession>
<evidence type="ECO:0000313" key="2">
    <source>
        <dbReference type="EMBL" id="SFB71096.1"/>
    </source>
</evidence>
<dbReference type="SUPFAM" id="SSF51182">
    <property type="entry name" value="RmlC-like cupins"/>
    <property type="match status" value="1"/>
</dbReference>
<name>A0A1I1D9U7_9RHOB</name>
<evidence type="ECO:0000313" key="3">
    <source>
        <dbReference type="Proteomes" id="UP000198728"/>
    </source>
</evidence>
<organism evidence="2 3">
    <name type="scientific">Tropicimonas isoalkanivorans</name>
    <dbReference type="NCBI Taxonomy" id="441112"/>
    <lineage>
        <taxon>Bacteria</taxon>
        <taxon>Pseudomonadati</taxon>
        <taxon>Pseudomonadota</taxon>
        <taxon>Alphaproteobacteria</taxon>
        <taxon>Rhodobacterales</taxon>
        <taxon>Roseobacteraceae</taxon>
        <taxon>Tropicimonas</taxon>
    </lineage>
</organism>
<dbReference type="Gene3D" id="2.60.120.10">
    <property type="entry name" value="Jelly Rolls"/>
    <property type="match status" value="1"/>
</dbReference>
<sequence length="111" mass="12154">MPLPNFLQALPALDIPFPESQVEAKAIRSDDALAVFFLFHTDFDLPPHAHKGQWGTVIEGEVTLTVDGQTRTYMPGQSYDIPAGAEHSARVKAGSIVIDVFEEADRYALKG</sequence>
<proteinExistence type="predicted"/>
<dbReference type="InterPro" id="IPR013096">
    <property type="entry name" value="Cupin_2"/>
</dbReference>
<gene>
    <name evidence="2" type="ORF">SAMN04488094_10157</name>
</gene>
<dbReference type="AlphaFoldDB" id="A0A1I1D9U7"/>
<dbReference type="STRING" id="441112.SAMN04488094_10157"/>
<feature type="domain" description="Cupin type-2" evidence="1">
    <location>
        <begin position="45"/>
        <end position="90"/>
    </location>
</feature>
<dbReference type="Proteomes" id="UP000198728">
    <property type="component" value="Unassembled WGS sequence"/>
</dbReference>
<dbReference type="EMBL" id="FOLG01000001">
    <property type="protein sequence ID" value="SFB71096.1"/>
    <property type="molecule type" value="Genomic_DNA"/>
</dbReference>
<keyword evidence="3" id="KW-1185">Reference proteome</keyword>
<dbReference type="RefSeq" id="WP_177208201.1">
    <property type="nucleotide sequence ID" value="NZ_FOLG01000001.1"/>
</dbReference>
<evidence type="ECO:0000259" key="1">
    <source>
        <dbReference type="Pfam" id="PF07883"/>
    </source>
</evidence>
<dbReference type="InterPro" id="IPR011051">
    <property type="entry name" value="RmlC_Cupin_sf"/>
</dbReference>
<dbReference type="InterPro" id="IPR014710">
    <property type="entry name" value="RmlC-like_jellyroll"/>
</dbReference>